<accession>A0A0A2JR96</accession>
<dbReference type="PANTHER" id="PTHR15460">
    <property type="entry name" value="PEROXISOMAL MEMBRANE PROTEIN 4"/>
    <property type="match status" value="1"/>
</dbReference>
<sequence>MDALLSQLEALVLKPELAPLLSLVKGARNGVVYGSKVRFPHALVVREKTKLVLKATRQHARNLATFAIIYKASMIGLRNIPGGAGKEGRYDSFFAGLLGGYAVFGRQPGSISQQIVIYVFARVMLALAKLAVQPNMHPLSSLITSDSRTKITNNAYPVFAGMTWAMVMYIFRWHPETLASSLRSSMVYMYDSLLLPMILLHFLEFRGSETLFPMLTFI</sequence>
<comment type="caution">
    <text evidence="1">The sequence shown here is derived from an EMBL/GenBank/DDBJ whole genome shotgun (WGS) entry which is preliminary data.</text>
</comment>
<keyword evidence="2" id="KW-1185">Reference proteome</keyword>
<dbReference type="EMBL" id="JQFZ01000133">
    <property type="protein sequence ID" value="KGO57962.1"/>
    <property type="molecule type" value="Genomic_DNA"/>
</dbReference>
<dbReference type="RefSeq" id="XP_016599538.1">
    <property type="nucleotide sequence ID" value="XM_016741367.1"/>
</dbReference>
<dbReference type="HOGENOM" id="CLU_054132_1_0_1"/>
<dbReference type="OrthoDB" id="39659at2759"/>
<proteinExistence type="predicted"/>
<protein>
    <submittedName>
        <fullName evidence="1">Mitochondrial inner membrane translocase subunit Tim17/Tim22/Tim23/peroxisomal protein PMP24</fullName>
    </submittedName>
</protein>
<dbReference type="PhylomeDB" id="A0A0A2JR96"/>
<dbReference type="Proteomes" id="UP000030143">
    <property type="component" value="Unassembled WGS sequence"/>
</dbReference>
<dbReference type="Pfam" id="PF02466">
    <property type="entry name" value="Tim17"/>
    <property type="match status" value="1"/>
</dbReference>
<dbReference type="InterPro" id="IPR019531">
    <property type="entry name" value="Pmp4"/>
</dbReference>
<dbReference type="PANTHER" id="PTHR15460:SF3">
    <property type="entry name" value="PEROXISOMAL MEMBRANE PROTEIN 4"/>
    <property type="match status" value="1"/>
</dbReference>
<organism evidence="1 2">
    <name type="scientific">Penicillium expansum</name>
    <name type="common">Blue mold rot fungus</name>
    <dbReference type="NCBI Taxonomy" id="27334"/>
    <lineage>
        <taxon>Eukaryota</taxon>
        <taxon>Fungi</taxon>
        <taxon>Dikarya</taxon>
        <taxon>Ascomycota</taxon>
        <taxon>Pezizomycotina</taxon>
        <taxon>Eurotiomycetes</taxon>
        <taxon>Eurotiomycetidae</taxon>
        <taxon>Eurotiales</taxon>
        <taxon>Aspergillaceae</taxon>
        <taxon>Penicillium</taxon>
    </lineage>
</organism>
<gene>
    <name evidence="1" type="ORF">PEX2_040920</name>
</gene>
<evidence type="ECO:0000313" key="2">
    <source>
        <dbReference type="Proteomes" id="UP000030143"/>
    </source>
</evidence>
<reference evidence="1 2" key="1">
    <citation type="journal article" date="2015" name="Mol. Plant Microbe Interact.">
        <title>Genome, transcriptome, and functional analyses of Penicillium expansum provide new insights into secondary metabolism and pathogenicity.</title>
        <authorList>
            <person name="Ballester A.R."/>
            <person name="Marcet-Houben M."/>
            <person name="Levin E."/>
            <person name="Sela N."/>
            <person name="Selma-Lazaro C."/>
            <person name="Carmona L."/>
            <person name="Wisniewski M."/>
            <person name="Droby S."/>
            <person name="Gonzalez-Candelas L."/>
            <person name="Gabaldon T."/>
        </authorList>
    </citation>
    <scope>NUCLEOTIDE SEQUENCE [LARGE SCALE GENOMIC DNA]</scope>
    <source>
        <strain evidence="1 2">MD-8</strain>
    </source>
</reference>
<dbReference type="AlphaFoldDB" id="A0A0A2JR96"/>
<dbReference type="VEuPathDB" id="FungiDB:PEXP_018910"/>
<name>A0A0A2JR96_PENEN</name>
<dbReference type="GO" id="GO:0005778">
    <property type="term" value="C:peroxisomal membrane"/>
    <property type="evidence" value="ECO:0007669"/>
    <property type="project" value="TreeGrafter"/>
</dbReference>
<dbReference type="GeneID" id="27676786"/>
<dbReference type="STRING" id="27334.A0A0A2JR96"/>
<evidence type="ECO:0000313" key="1">
    <source>
        <dbReference type="EMBL" id="KGO57962.1"/>
    </source>
</evidence>